<evidence type="ECO:0000313" key="5">
    <source>
        <dbReference type="Proteomes" id="UP000027195"/>
    </source>
</evidence>
<gene>
    <name evidence="4" type="ORF">BOTBODRAFT_77749</name>
</gene>
<dbReference type="Pfam" id="PF07714">
    <property type="entry name" value="PK_Tyr_Ser-Thr"/>
    <property type="match status" value="1"/>
</dbReference>
<dbReference type="EMBL" id="KL198022">
    <property type="protein sequence ID" value="KDQ17830.1"/>
    <property type="molecule type" value="Genomic_DNA"/>
</dbReference>
<proteinExistence type="predicted"/>
<evidence type="ECO:0000313" key="4">
    <source>
        <dbReference type="EMBL" id="KDQ17830.1"/>
    </source>
</evidence>
<dbReference type="Gene3D" id="1.10.510.10">
    <property type="entry name" value="Transferase(Phosphotransferase) domain 1"/>
    <property type="match status" value="1"/>
</dbReference>
<dbReference type="InParanoid" id="A0A067MT27"/>
<dbReference type="PROSITE" id="PS50011">
    <property type="entry name" value="PROTEIN_KINASE_DOM"/>
    <property type="match status" value="1"/>
</dbReference>
<dbReference type="STRING" id="930990.A0A067MT27"/>
<evidence type="ECO:0000256" key="1">
    <source>
        <dbReference type="ARBA" id="ARBA00022741"/>
    </source>
</evidence>
<dbReference type="PANTHER" id="PTHR44329:SF298">
    <property type="entry name" value="MIXED LINEAGE KINASE DOMAIN-LIKE PROTEIN"/>
    <property type="match status" value="1"/>
</dbReference>
<dbReference type="PIRSF" id="PIRSF000654">
    <property type="entry name" value="Integrin-linked_kinase"/>
    <property type="match status" value="1"/>
</dbReference>
<dbReference type="InterPro" id="IPR000719">
    <property type="entry name" value="Prot_kinase_dom"/>
</dbReference>
<dbReference type="HOGENOM" id="CLU_000288_7_18_1"/>
<keyword evidence="1" id="KW-0547">Nucleotide-binding</keyword>
<feature type="non-terminal residue" evidence="4">
    <location>
        <position position="1"/>
    </location>
</feature>
<dbReference type="PROSITE" id="PS00108">
    <property type="entry name" value="PROTEIN_KINASE_ST"/>
    <property type="match status" value="1"/>
</dbReference>
<evidence type="ECO:0000256" key="2">
    <source>
        <dbReference type="ARBA" id="ARBA00022840"/>
    </source>
</evidence>
<keyword evidence="2" id="KW-0067">ATP-binding</keyword>
<feature type="domain" description="Protein kinase" evidence="3">
    <location>
        <begin position="1"/>
        <end position="267"/>
    </location>
</feature>
<dbReference type="InterPro" id="IPR008271">
    <property type="entry name" value="Ser/Thr_kinase_AS"/>
</dbReference>
<dbReference type="GO" id="GO:0005524">
    <property type="term" value="F:ATP binding"/>
    <property type="evidence" value="ECO:0007669"/>
    <property type="project" value="UniProtKB-KW"/>
</dbReference>
<evidence type="ECO:0000259" key="3">
    <source>
        <dbReference type="PROSITE" id="PS50011"/>
    </source>
</evidence>
<organism evidence="4 5">
    <name type="scientific">Botryobasidium botryosum (strain FD-172 SS1)</name>
    <dbReference type="NCBI Taxonomy" id="930990"/>
    <lineage>
        <taxon>Eukaryota</taxon>
        <taxon>Fungi</taxon>
        <taxon>Dikarya</taxon>
        <taxon>Basidiomycota</taxon>
        <taxon>Agaricomycotina</taxon>
        <taxon>Agaricomycetes</taxon>
        <taxon>Cantharellales</taxon>
        <taxon>Botryobasidiaceae</taxon>
        <taxon>Botryobasidium</taxon>
    </lineage>
</organism>
<dbReference type="OrthoDB" id="4062651at2759"/>
<dbReference type="SUPFAM" id="SSF56112">
    <property type="entry name" value="Protein kinase-like (PK-like)"/>
    <property type="match status" value="1"/>
</dbReference>
<dbReference type="AlphaFoldDB" id="A0A067MT27"/>
<dbReference type="GO" id="GO:0004674">
    <property type="term" value="F:protein serine/threonine kinase activity"/>
    <property type="evidence" value="ECO:0007669"/>
    <property type="project" value="TreeGrafter"/>
</dbReference>
<dbReference type="PANTHER" id="PTHR44329">
    <property type="entry name" value="SERINE/THREONINE-PROTEIN KINASE TNNI3K-RELATED"/>
    <property type="match status" value="1"/>
</dbReference>
<dbReference type="InterPro" id="IPR001245">
    <property type="entry name" value="Ser-Thr/Tyr_kinase_cat_dom"/>
</dbReference>
<reference evidence="5" key="1">
    <citation type="journal article" date="2014" name="Proc. Natl. Acad. Sci. U.S.A.">
        <title>Extensive sampling of basidiomycete genomes demonstrates inadequacy of the white-rot/brown-rot paradigm for wood decay fungi.</title>
        <authorList>
            <person name="Riley R."/>
            <person name="Salamov A.A."/>
            <person name="Brown D.W."/>
            <person name="Nagy L.G."/>
            <person name="Floudas D."/>
            <person name="Held B.W."/>
            <person name="Levasseur A."/>
            <person name="Lombard V."/>
            <person name="Morin E."/>
            <person name="Otillar R."/>
            <person name="Lindquist E.A."/>
            <person name="Sun H."/>
            <person name="LaButti K.M."/>
            <person name="Schmutz J."/>
            <person name="Jabbour D."/>
            <person name="Luo H."/>
            <person name="Baker S.E."/>
            <person name="Pisabarro A.G."/>
            <person name="Walton J.D."/>
            <person name="Blanchette R.A."/>
            <person name="Henrissat B."/>
            <person name="Martin F."/>
            <person name="Cullen D."/>
            <person name="Hibbett D.S."/>
            <person name="Grigoriev I.V."/>
        </authorList>
    </citation>
    <scope>NUCLEOTIDE SEQUENCE [LARGE SCALE GENOMIC DNA]</scope>
    <source>
        <strain evidence="5">FD-172 SS1</strain>
    </source>
</reference>
<name>A0A067MT27_BOTB1</name>
<protein>
    <recommendedName>
        <fullName evidence="3">Protein kinase domain-containing protein</fullName>
    </recommendedName>
</protein>
<feature type="non-terminal residue" evidence="4">
    <location>
        <position position="267"/>
    </location>
</feature>
<sequence>RMLGRGGFGDCYVGIFFGRSVVSKRLRFHYESEKYMRHLLHEASIWRRLNHPNILPFLGLPSIDGLPHLMSPLMQNGTADNFVKKNPNVNRLQLLVQIAQGLDYMHMRDPPIIHGDLKANNILISDDGSACLSDFGLSRIYVESSSDVTLAESSQQAPALAPITMAYHANFRWGAPEVLLDDMHRTPASDIYSFGRLGVELLTGQIPFPHLADREIIQCLAIGRYDRPTDSDAIACGLDDGMWALILECWDRDPLRRPSASQIVERL</sequence>
<accession>A0A067MT27</accession>
<dbReference type="InterPro" id="IPR051681">
    <property type="entry name" value="Ser/Thr_Kinases-Pseudokinases"/>
</dbReference>
<dbReference type="Proteomes" id="UP000027195">
    <property type="component" value="Unassembled WGS sequence"/>
</dbReference>
<dbReference type="SMART" id="SM00220">
    <property type="entry name" value="S_TKc"/>
    <property type="match status" value="1"/>
</dbReference>
<dbReference type="InterPro" id="IPR011009">
    <property type="entry name" value="Kinase-like_dom_sf"/>
</dbReference>
<keyword evidence="5" id="KW-1185">Reference proteome</keyword>